<comment type="caution">
    <text evidence="8">The sequence shown here is derived from an EMBL/GenBank/DDBJ whole genome shotgun (WGS) entry which is preliminary data.</text>
</comment>
<comment type="similarity">
    <text evidence="1 5">Belongs to the Fmt family.</text>
</comment>
<dbReference type="InterPro" id="IPR005793">
    <property type="entry name" value="Formyl_trans_C"/>
</dbReference>
<dbReference type="Pfam" id="PF02911">
    <property type="entry name" value="Formyl_trans_C"/>
    <property type="match status" value="1"/>
</dbReference>
<dbReference type="RefSeq" id="WP_057624421.1">
    <property type="nucleotide sequence ID" value="NZ_LKHV02000001.1"/>
</dbReference>
<evidence type="ECO:0000313" key="10">
    <source>
        <dbReference type="Proteomes" id="UP000051494"/>
    </source>
</evidence>
<dbReference type="STRING" id="437022.CC99x_01317"/>
<dbReference type="EMBL" id="LKHV02000001">
    <property type="protein sequence ID" value="MCS5707294.1"/>
    <property type="molecule type" value="Genomic_DNA"/>
</dbReference>
<evidence type="ECO:0000256" key="3">
    <source>
        <dbReference type="ARBA" id="ARBA00022679"/>
    </source>
</evidence>
<dbReference type="HAMAP" id="MF_00182">
    <property type="entry name" value="Formyl_trans"/>
    <property type="match status" value="1"/>
</dbReference>
<protein>
    <recommendedName>
        <fullName evidence="2 5">Methionyl-tRNA formyltransferase</fullName>
        <ecNumber evidence="2 5">2.1.2.9</ecNumber>
    </recommendedName>
</protein>
<dbReference type="AlphaFoldDB" id="A0A0Q9YPZ2"/>
<dbReference type="SUPFAM" id="SSF50486">
    <property type="entry name" value="FMT C-terminal domain-like"/>
    <property type="match status" value="1"/>
</dbReference>
<evidence type="ECO:0000259" key="7">
    <source>
        <dbReference type="Pfam" id="PF02911"/>
    </source>
</evidence>
<evidence type="ECO:0000313" key="9">
    <source>
        <dbReference type="EMBL" id="MCS5707294.1"/>
    </source>
</evidence>
<reference evidence="8" key="1">
    <citation type="submission" date="2015-09" db="EMBL/GenBank/DDBJ databases">
        <title>Draft Genome Sequences of Two Novel Amoeba-resistant Intranuclear Bacteria, Candidatus Berkiella cookevillensis and Candidatus Berkiella aquae.</title>
        <authorList>
            <person name="Mehari Y.T."/>
            <person name="Arivett B.A."/>
            <person name="Farone A.L."/>
            <person name="Gunderson J.H."/>
            <person name="Farone M.B."/>
        </authorList>
    </citation>
    <scope>NUCLEOTIDE SEQUENCE [LARGE SCALE GENOMIC DNA]</scope>
    <source>
        <strain evidence="8">CC99</strain>
    </source>
</reference>
<dbReference type="PANTHER" id="PTHR11138">
    <property type="entry name" value="METHIONYL-TRNA FORMYLTRANSFERASE"/>
    <property type="match status" value="1"/>
</dbReference>
<accession>A0A0Q9YPZ2</accession>
<evidence type="ECO:0000313" key="8">
    <source>
        <dbReference type="EMBL" id="KRG18836.1"/>
    </source>
</evidence>
<keyword evidence="3 5" id="KW-0808">Transferase</keyword>
<reference evidence="9" key="2">
    <citation type="journal article" date="2016" name="Genome Announc.">
        <title>Draft Genome Sequences of Two Novel Amoeba-Resistant Intranuclear Bacteria, 'Candidatus Berkiella cookevillensis' and 'Candidatus Berkiella aquae'.</title>
        <authorList>
            <person name="Mehari Y.T."/>
            <person name="Arivett B.A."/>
            <person name="Farone A.L."/>
            <person name="Gunderson J.H."/>
            <person name="Farone M.B."/>
        </authorList>
    </citation>
    <scope>NUCLEOTIDE SEQUENCE</scope>
    <source>
        <strain evidence="9">CC99</strain>
    </source>
</reference>
<evidence type="ECO:0000259" key="6">
    <source>
        <dbReference type="Pfam" id="PF00551"/>
    </source>
</evidence>
<comment type="function">
    <text evidence="5">Attaches a formyl group to the free amino group of methionyl-tRNA(fMet). The formyl group appears to play a dual role in the initiator identity of N-formylmethionyl-tRNA by promoting its recognition by IF2 and preventing the misappropriation of this tRNA by the elongation apparatus.</text>
</comment>
<dbReference type="CDD" id="cd08646">
    <property type="entry name" value="FMT_core_Met-tRNA-FMT_N"/>
    <property type="match status" value="1"/>
</dbReference>
<keyword evidence="4 5" id="KW-0648">Protein biosynthesis</keyword>
<dbReference type="InterPro" id="IPR011034">
    <property type="entry name" value="Formyl_transferase-like_C_sf"/>
</dbReference>
<dbReference type="PATRIC" id="fig|1590042.3.peg.1338"/>
<comment type="catalytic activity">
    <reaction evidence="5">
        <text>L-methionyl-tRNA(fMet) + (6R)-10-formyltetrahydrofolate = N-formyl-L-methionyl-tRNA(fMet) + (6S)-5,6,7,8-tetrahydrofolate + H(+)</text>
        <dbReference type="Rhea" id="RHEA:24380"/>
        <dbReference type="Rhea" id="RHEA-COMP:9952"/>
        <dbReference type="Rhea" id="RHEA-COMP:9953"/>
        <dbReference type="ChEBI" id="CHEBI:15378"/>
        <dbReference type="ChEBI" id="CHEBI:57453"/>
        <dbReference type="ChEBI" id="CHEBI:78530"/>
        <dbReference type="ChEBI" id="CHEBI:78844"/>
        <dbReference type="ChEBI" id="CHEBI:195366"/>
        <dbReference type="EC" id="2.1.2.9"/>
    </reaction>
</comment>
<name>A0A0Q9YPZ2_9GAMM</name>
<evidence type="ECO:0000256" key="1">
    <source>
        <dbReference type="ARBA" id="ARBA00010699"/>
    </source>
</evidence>
<evidence type="ECO:0000256" key="2">
    <source>
        <dbReference type="ARBA" id="ARBA00012261"/>
    </source>
</evidence>
<dbReference type="InterPro" id="IPR001555">
    <property type="entry name" value="GART_AS"/>
</dbReference>
<feature type="domain" description="Formyl transferase C-terminal" evidence="7">
    <location>
        <begin position="201"/>
        <end position="297"/>
    </location>
</feature>
<evidence type="ECO:0000256" key="5">
    <source>
        <dbReference type="HAMAP-Rule" id="MF_00182"/>
    </source>
</evidence>
<dbReference type="PANTHER" id="PTHR11138:SF5">
    <property type="entry name" value="METHIONYL-TRNA FORMYLTRANSFERASE, MITOCHONDRIAL"/>
    <property type="match status" value="1"/>
</dbReference>
<dbReference type="NCBIfam" id="TIGR00460">
    <property type="entry name" value="fmt"/>
    <property type="match status" value="1"/>
</dbReference>
<dbReference type="EC" id="2.1.2.9" evidence="2 5"/>
<dbReference type="InterPro" id="IPR005794">
    <property type="entry name" value="Fmt"/>
</dbReference>
<dbReference type="InterPro" id="IPR044135">
    <property type="entry name" value="Met-tRNA-FMT_C"/>
</dbReference>
<dbReference type="OrthoDB" id="9802815at2"/>
<dbReference type="SUPFAM" id="SSF53328">
    <property type="entry name" value="Formyltransferase"/>
    <property type="match status" value="1"/>
</dbReference>
<dbReference type="Gene3D" id="3.40.50.12230">
    <property type="match status" value="1"/>
</dbReference>
<dbReference type="Proteomes" id="UP000051494">
    <property type="component" value="Unassembled WGS sequence"/>
</dbReference>
<dbReference type="InterPro" id="IPR041711">
    <property type="entry name" value="Met-tRNA-FMT_N"/>
</dbReference>
<dbReference type="Pfam" id="PF00551">
    <property type="entry name" value="Formyl_trans_N"/>
    <property type="match status" value="1"/>
</dbReference>
<reference evidence="9" key="3">
    <citation type="submission" date="2021-06" db="EMBL/GenBank/DDBJ databases">
        <title>Genomic Description and Analysis of Intracellular Bacteria, Candidatus Berkiella cookevillensis and Candidatus Berkiella aquae.</title>
        <authorList>
            <person name="Kidane D.T."/>
            <person name="Mehari Y.T."/>
            <person name="Rice F.C."/>
            <person name="Arivett B.A."/>
            <person name="Farone A.L."/>
            <person name="Berk S.G."/>
            <person name="Farone M.B."/>
        </authorList>
    </citation>
    <scope>NUCLEOTIDE SEQUENCE</scope>
    <source>
        <strain evidence="9">CC99</strain>
    </source>
</reference>
<evidence type="ECO:0000256" key="4">
    <source>
        <dbReference type="ARBA" id="ARBA00022917"/>
    </source>
</evidence>
<dbReference type="GO" id="GO:0004479">
    <property type="term" value="F:methionyl-tRNA formyltransferase activity"/>
    <property type="evidence" value="ECO:0007669"/>
    <property type="project" value="UniProtKB-UniRule"/>
</dbReference>
<dbReference type="InterPro" id="IPR036477">
    <property type="entry name" value="Formyl_transf_N_sf"/>
</dbReference>
<feature type="domain" description="Formyl transferase N-terminal" evidence="6">
    <location>
        <begin position="1"/>
        <end position="176"/>
    </location>
</feature>
<keyword evidence="10" id="KW-1185">Reference proteome</keyword>
<sequence>MNIVFAGTPLLAAQQLQALLETHHKVRAVYTQPDRPQGRGLKLTPSPVKIVAEKNALIIEQPTTLKNSDAITQLAAYQPDVMIVAAYGLLLPKEVLAIPKYGCINIHFSLLPAWRGASPVQSALLNGDAKTGVTLMLMNEGLDTGDILQQLEIAIAKDDTTESLFEKLSSLAAEYMKHHLDDLVKAIPIPQDNQHASHAPKIQKNQACLDWQEDAFILDRKIRAYYPWPVAFMLHQNNPIKIYRAIPHKMTHSHVPGTIFKISDESIWVACKENCLEIFEIQFPSKKRIQIKEAMNAKHDIFTLGHLLV</sequence>
<feature type="binding site" evidence="5">
    <location>
        <begin position="109"/>
        <end position="112"/>
    </location>
    <ligand>
        <name>(6S)-5,6,7,8-tetrahydrofolate</name>
        <dbReference type="ChEBI" id="CHEBI:57453"/>
    </ligand>
</feature>
<gene>
    <name evidence="5 8" type="primary">fmt</name>
    <name evidence="9" type="ORF">CC99x_000090</name>
    <name evidence="8" type="ORF">CC99x_01317</name>
</gene>
<organism evidence="8">
    <name type="scientific">Candidatus Berkiella cookevillensis</name>
    <dbReference type="NCBI Taxonomy" id="437022"/>
    <lineage>
        <taxon>Bacteria</taxon>
        <taxon>Pseudomonadati</taxon>
        <taxon>Pseudomonadota</taxon>
        <taxon>Gammaproteobacteria</taxon>
        <taxon>Candidatus Berkiellales</taxon>
        <taxon>Candidatus Berkiellaceae</taxon>
        <taxon>Candidatus Berkiella</taxon>
    </lineage>
</organism>
<proteinExistence type="inferred from homology"/>
<dbReference type="CDD" id="cd08704">
    <property type="entry name" value="Met_tRNA_FMT_C"/>
    <property type="match status" value="1"/>
</dbReference>
<dbReference type="InterPro" id="IPR002376">
    <property type="entry name" value="Formyl_transf_N"/>
</dbReference>
<dbReference type="GO" id="GO:0005829">
    <property type="term" value="C:cytosol"/>
    <property type="evidence" value="ECO:0007669"/>
    <property type="project" value="TreeGrafter"/>
</dbReference>
<dbReference type="EMBL" id="LKHV01000005">
    <property type="protein sequence ID" value="KRG18836.1"/>
    <property type="molecule type" value="Genomic_DNA"/>
</dbReference>
<dbReference type="PROSITE" id="PS00373">
    <property type="entry name" value="GART"/>
    <property type="match status" value="1"/>
</dbReference>